<accession>A0A2X3H6D3</accession>
<dbReference type="AlphaFoldDB" id="A0A2X3H6D3"/>
<dbReference type="Proteomes" id="UP000251721">
    <property type="component" value="Unassembled WGS sequence"/>
</dbReference>
<sequence>MLRPQKLAKGPLKAFKGKGEKCGIWGGMFDHLHWLRPHDGACSKAYVLTPQYGFTASADC</sequence>
<dbReference type="EMBL" id="UGMG01000001">
    <property type="protein sequence ID" value="STV40774.1"/>
    <property type="molecule type" value="Genomic_DNA"/>
</dbReference>
<organism evidence="1 3">
    <name type="scientific">Klebsiella pneumoniae</name>
    <dbReference type="NCBI Taxonomy" id="573"/>
    <lineage>
        <taxon>Bacteria</taxon>
        <taxon>Pseudomonadati</taxon>
        <taxon>Pseudomonadota</taxon>
        <taxon>Gammaproteobacteria</taxon>
        <taxon>Enterobacterales</taxon>
        <taxon>Enterobacteriaceae</taxon>
        <taxon>Klebsiella/Raoultella group</taxon>
        <taxon>Klebsiella</taxon>
        <taxon>Klebsiella pneumoniae complex</taxon>
    </lineage>
</organism>
<dbReference type="EMBL" id="UAWQ01000016">
    <property type="protein sequence ID" value="SQC44239.1"/>
    <property type="molecule type" value="Genomic_DNA"/>
</dbReference>
<gene>
    <name evidence="2" type="ORF">NCTC11679_01284</name>
    <name evidence="1" type="ORF">NCTC13465_02747</name>
</gene>
<evidence type="ECO:0000313" key="2">
    <source>
        <dbReference type="EMBL" id="STV40774.1"/>
    </source>
</evidence>
<protein>
    <submittedName>
        <fullName evidence="1">Uncharacterized protein</fullName>
    </submittedName>
</protein>
<proteinExistence type="predicted"/>
<evidence type="ECO:0000313" key="1">
    <source>
        <dbReference type="EMBL" id="SQC44239.1"/>
    </source>
</evidence>
<dbReference type="Proteomes" id="UP000255239">
    <property type="component" value="Unassembled WGS sequence"/>
</dbReference>
<name>A0A2X3H6D3_KLEPN</name>
<reference evidence="3 4" key="1">
    <citation type="submission" date="2018-06" db="EMBL/GenBank/DDBJ databases">
        <authorList>
            <consortium name="Pathogen Informatics"/>
            <person name="Doyle S."/>
        </authorList>
    </citation>
    <scope>NUCLEOTIDE SEQUENCE [LARGE SCALE GENOMIC DNA]</scope>
    <source>
        <strain evidence="2 4">NCTC11679</strain>
        <strain evidence="1 3">NCTC13465</strain>
    </source>
</reference>
<evidence type="ECO:0000313" key="3">
    <source>
        <dbReference type="Proteomes" id="UP000251721"/>
    </source>
</evidence>
<evidence type="ECO:0000313" key="4">
    <source>
        <dbReference type="Proteomes" id="UP000255239"/>
    </source>
</evidence>